<dbReference type="EMBL" id="FRBT01000001">
    <property type="protein sequence ID" value="SHL04454.1"/>
    <property type="molecule type" value="Genomic_DNA"/>
</dbReference>
<evidence type="ECO:0008006" key="3">
    <source>
        <dbReference type="Google" id="ProtNLM"/>
    </source>
</evidence>
<dbReference type="RefSeq" id="WP_068843434.1">
    <property type="nucleotide sequence ID" value="NZ_FRBT01000001.1"/>
</dbReference>
<dbReference type="AlphaFoldDB" id="A0A1M6XEN5"/>
<sequence>MIKIQHNDLEDIKDDFYTGIHKLVTDRIDFYSLAFQVINGSIQVKELSKQVTNIGLKKKTALLKLLFIDPSDLTKKAHYSNLTQSAKIKKIYIANTQNYIDLFSLLKKGDTLKSIILSEPDKLKNQEKKIIPSWDSLENIRKLFENIFDYDTFCNKAETKYYNAYQLAEALQVNVCPYCNRSYISTIIENKNRKIIRPSFDHFFAKAKHPALAVSFYNLIPSCSNCNYYLKGKTEFDLDKYLHPYMDGFGKDAYFDFSFKGLHKDKSHPSNFEISLNIKPSTTAKKKRQLQGIKPTDKEGSVKIFKLQEIYQAHTDIVGEIYEKLDEKSPFYAQSIFKFIEALNSSKADFYKFYFNNYINELDFNKRPLSKLTKDIVSKYLPEIISK</sequence>
<dbReference type="OrthoDB" id="9816185at2"/>
<evidence type="ECO:0000313" key="1">
    <source>
        <dbReference type="EMBL" id="SHL04454.1"/>
    </source>
</evidence>
<dbReference type="Gene3D" id="1.10.30.50">
    <property type="match status" value="1"/>
</dbReference>
<dbReference type="STRING" id="946677.SAMN05444484_101111"/>
<proteinExistence type="predicted"/>
<reference evidence="2" key="1">
    <citation type="submission" date="2016-11" db="EMBL/GenBank/DDBJ databases">
        <authorList>
            <person name="Varghese N."/>
            <person name="Submissions S."/>
        </authorList>
    </citation>
    <scope>NUCLEOTIDE SEQUENCE [LARGE SCALE GENOMIC DNA]</scope>
    <source>
        <strain evidence="2">DSM 24724</strain>
    </source>
</reference>
<dbReference type="Proteomes" id="UP000184028">
    <property type="component" value="Unassembled WGS sequence"/>
</dbReference>
<keyword evidence="2" id="KW-1185">Reference proteome</keyword>
<evidence type="ECO:0000313" key="2">
    <source>
        <dbReference type="Proteomes" id="UP000184028"/>
    </source>
</evidence>
<accession>A0A1M6XEN5</accession>
<organism evidence="1 2">
    <name type="scientific">Flavobacterium chilense</name>
    <dbReference type="NCBI Taxonomy" id="946677"/>
    <lineage>
        <taxon>Bacteria</taxon>
        <taxon>Pseudomonadati</taxon>
        <taxon>Bacteroidota</taxon>
        <taxon>Flavobacteriia</taxon>
        <taxon>Flavobacteriales</taxon>
        <taxon>Flavobacteriaceae</taxon>
        <taxon>Flavobacterium</taxon>
    </lineage>
</organism>
<name>A0A1M6XEN5_9FLAO</name>
<protein>
    <recommendedName>
        <fullName evidence="3">HNH endonuclease</fullName>
    </recommendedName>
</protein>
<gene>
    <name evidence="1" type="ORF">SAMN05444484_101111</name>
</gene>